<dbReference type="EMBL" id="CP151657">
    <property type="protein sequence ID" value="WZP16134.1"/>
    <property type="molecule type" value="Genomic_DNA"/>
</dbReference>
<proteinExistence type="predicted"/>
<organism evidence="1 2">
    <name type="scientific">Arthrobacter citreus</name>
    <dbReference type="NCBI Taxonomy" id="1670"/>
    <lineage>
        <taxon>Bacteria</taxon>
        <taxon>Bacillati</taxon>
        <taxon>Actinomycetota</taxon>
        <taxon>Actinomycetes</taxon>
        <taxon>Micrococcales</taxon>
        <taxon>Micrococcaceae</taxon>
        <taxon>Arthrobacter</taxon>
    </lineage>
</organism>
<accession>A0ABZ2ZZ51</accession>
<protein>
    <recommendedName>
        <fullName evidence="3">XRE family transcriptional regulator</fullName>
    </recommendedName>
</protein>
<dbReference type="InterPro" id="IPR010982">
    <property type="entry name" value="Lambda_DNA-bd_dom_sf"/>
</dbReference>
<evidence type="ECO:0008006" key="3">
    <source>
        <dbReference type="Google" id="ProtNLM"/>
    </source>
</evidence>
<name>A0ABZ2ZZ51_9MICC</name>
<keyword evidence="2" id="KW-1185">Reference proteome</keyword>
<evidence type="ECO:0000313" key="1">
    <source>
        <dbReference type="EMBL" id="WZP16134.1"/>
    </source>
</evidence>
<reference evidence="1 2" key="1">
    <citation type="submission" date="2024-04" db="EMBL/GenBank/DDBJ databases">
        <title>Arthrobacter sp. from Plains bison fecal sample.</title>
        <authorList>
            <person name="Ruzzini A."/>
        </authorList>
    </citation>
    <scope>NUCLEOTIDE SEQUENCE [LARGE SCALE GENOMIC DNA]</scope>
    <source>
        <strain evidence="1 2">EINP1</strain>
    </source>
</reference>
<gene>
    <name evidence="1" type="ORF">AAE021_00660</name>
</gene>
<dbReference type="RefSeq" id="WP_342023781.1">
    <property type="nucleotide sequence ID" value="NZ_CP151657.1"/>
</dbReference>
<sequence length="143" mass="16048">MAAESTAQRNLRESQILARKIDLLLDVMVSADGKPYEFQDIQTALAAKGVKLSRTRWHHIKTGDTTVRQPAEVVIALAEFFQVKPDYLLDSDGAVPERIQHELELLAAMRRARVKEFATRTLADVDNETLNAIAALLDDSQKY</sequence>
<evidence type="ECO:0000313" key="2">
    <source>
        <dbReference type="Proteomes" id="UP001448858"/>
    </source>
</evidence>
<dbReference type="Proteomes" id="UP001448858">
    <property type="component" value="Chromosome"/>
</dbReference>
<dbReference type="Gene3D" id="1.10.260.40">
    <property type="entry name" value="lambda repressor-like DNA-binding domains"/>
    <property type="match status" value="1"/>
</dbReference>